<sequence>MNTIFVVCQHGGEKAPYKVINKYFKKFKLLIANKEAFDNNVRFIESDLNRAFPGNPKGTKEEKLASKLLKQLKKYEAVLDFHTATDPSELFIITTKLTPNHLTLINKLNTKKVVYMQNSIASGKSLIDHVDLGISLEVGGKSESTKKEVKKFIEDYLKNYVEDQNKEYFVVFDVLLRESKNEKLSKEISAFKLVKKGFLLSSKGKNNKYSQKDFYPILPREKSYPNILCLMAKKVSLTSLLRGGDDKWNDYKSQRQTLP</sequence>
<dbReference type="SUPFAM" id="SSF53187">
    <property type="entry name" value="Zn-dependent exopeptidases"/>
    <property type="match status" value="1"/>
</dbReference>
<dbReference type="GO" id="GO:0016788">
    <property type="term" value="F:hydrolase activity, acting on ester bonds"/>
    <property type="evidence" value="ECO:0007669"/>
    <property type="project" value="InterPro"/>
</dbReference>
<keyword evidence="2" id="KW-0479">Metal-binding</keyword>
<reference evidence="6 7" key="1">
    <citation type="journal article" date="2015" name="Nature">
        <title>rRNA introns, odd ribosomes, and small enigmatic genomes across a large radiation of phyla.</title>
        <authorList>
            <person name="Brown C.T."/>
            <person name="Hug L.A."/>
            <person name="Thomas B.C."/>
            <person name="Sharon I."/>
            <person name="Castelle C.J."/>
            <person name="Singh A."/>
            <person name="Wilkins M.J."/>
            <person name="Williams K.H."/>
            <person name="Banfield J.F."/>
        </authorList>
    </citation>
    <scope>NUCLEOTIDE SEQUENCE [LARGE SCALE GENOMIC DNA]</scope>
</reference>
<dbReference type="PANTHER" id="PTHR15162">
    <property type="entry name" value="ASPARTOACYLASE"/>
    <property type="match status" value="1"/>
</dbReference>
<dbReference type="PANTHER" id="PTHR15162:SF7">
    <property type="entry name" value="SUCCINYLGLUTAMATE DESUCCINYLASE"/>
    <property type="match status" value="1"/>
</dbReference>
<protein>
    <submittedName>
        <fullName evidence="6">Succinylglutamate desuccinylase / Aspartoacylase family protein</fullName>
    </submittedName>
</protein>
<dbReference type="Pfam" id="PF24827">
    <property type="entry name" value="AstE_AspA_cat"/>
    <property type="match status" value="1"/>
</dbReference>
<accession>A0A0G0FPG2</accession>
<evidence type="ECO:0000256" key="4">
    <source>
        <dbReference type="ARBA" id="ARBA00022833"/>
    </source>
</evidence>
<proteinExistence type="predicted"/>
<evidence type="ECO:0000256" key="1">
    <source>
        <dbReference type="ARBA" id="ARBA00001947"/>
    </source>
</evidence>
<evidence type="ECO:0000256" key="2">
    <source>
        <dbReference type="ARBA" id="ARBA00022723"/>
    </source>
</evidence>
<organism evidence="6 7">
    <name type="scientific">Candidatus Daviesbacteria bacterium GW2011_GWA1_36_8</name>
    <dbReference type="NCBI Taxonomy" id="1618417"/>
    <lineage>
        <taxon>Bacteria</taxon>
        <taxon>Candidatus Daviesiibacteriota</taxon>
    </lineage>
</organism>
<dbReference type="Proteomes" id="UP000034448">
    <property type="component" value="Unassembled WGS sequence"/>
</dbReference>
<feature type="domain" description="Succinylglutamate desuccinylase/Aspartoacylase catalytic" evidence="5">
    <location>
        <begin position="28"/>
        <end position="152"/>
    </location>
</feature>
<dbReference type="Gene3D" id="3.40.630.10">
    <property type="entry name" value="Zn peptidases"/>
    <property type="match status" value="1"/>
</dbReference>
<keyword evidence="3" id="KW-0378">Hydrolase</keyword>
<dbReference type="AlphaFoldDB" id="A0A0G0FPG2"/>
<evidence type="ECO:0000313" key="6">
    <source>
        <dbReference type="EMBL" id="KKQ15670.1"/>
    </source>
</evidence>
<dbReference type="EMBL" id="LBSJ01000012">
    <property type="protein sequence ID" value="KKQ15670.1"/>
    <property type="molecule type" value="Genomic_DNA"/>
</dbReference>
<evidence type="ECO:0000256" key="3">
    <source>
        <dbReference type="ARBA" id="ARBA00022801"/>
    </source>
</evidence>
<dbReference type="InterPro" id="IPR050178">
    <property type="entry name" value="AspA/AstE_fam"/>
</dbReference>
<gene>
    <name evidence="6" type="ORF">US28_C0012G0007</name>
</gene>
<dbReference type="GO" id="GO:0005829">
    <property type="term" value="C:cytosol"/>
    <property type="evidence" value="ECO:0007669"/>
    <property type="project" value="TreeGrafter"/>
</dbReference>
<dbReference type="InterPro" id="IPR055438">
    <property type="entry name" value="AstE_AspA_cat"/>
</dbReference>
<comment type="cofactor">
    <cofactor evidence="1">
        <name>Zn(2+)</name>
        <dbReference type="ChEBI" id="CHEBI:29105"/>
    </cofactor>
</comment>
<comment type="caution">
    <text evidence="6">The sequence shown here is derived from an EMBL/GenBank/DDBJ whole genome shotgun (WGS) entry which is preliminary data.</text>
</comment>
<evidence type="ECO:0000313" key="7">
    <source>
        <dbReference type="Proteomes" id="UP000034448"/>
    </source>
</evidence>
<name>A0A0G0FPG2_9BACT</name>
<evidence type="ECO:0000259" key="5">
    <source>
        <dbReference type="Pfam" id="PF24827"/>
    </source>
</evidence>
<keyword evidence="4" id="KW-0862">Zinc</keyword>
<dbReference type="GO" id="GO:0046872">
    <property type="term" value="F:metal ion binding"/>
    <property type="evidence" value="ECO:0007669"/>
    <property type="project" value="UniProtKB-KW"/>
</dbReference>